<dbReference type="PROSITE" id="PS50931">
    <property type="entry name" value="HTH_LYSR"/>
    <property type="match status" value="1"/>
</dbReference>
<protein>
    <submittedName>
        <fullName evidence="7">LysR family transcriptional regulator</fullName>
    </submittedName>
</protein>
<dbReference type="RefSeq" id="WP_315725083.1">
    <property type="nucleotide sequence ID" value="NZ_JAVUPU010000003.1"/>
</dbReference>
<comment type="caution">
    <text evidence="7">The sequence shown here is derived from an EMBL/GenBank/DDBJ whole genome shotgun (WGS) entry which is preliminary data.</text>
</comment>
<reference evidence="7 8" key="1">
    <citation type="submission" date="2023-05" db="EMBL/GenBank/DDBJ databases">
        <authorList>
            <person name="Guo Y."/>
        </authorList>
    </citation>
    <scope>NUCLEOTIDE SEQUENCE [LARGE SCALE GENOMIC DNA]</scope>
    <source>
        <strain evidence="7 8">GR2756</strain>
    </source>
</reference>
<dbReference type="Gene3D" id="1.10.10.10">
    <property type="entry name" value="Winged helix-like DNA-binding domain superfamily/Winged helix DNA-binding domain"/>
    <property type="match status" value="1"/>
</dbReference>
<dbReference type="InterPro" id="IPR036388">
    <property type="entry name" value="WH-like_DNA-bd_sf"/>
</dbReference>
<evidence type="ECO:0000313" key="8">
    <source>
        <dbReference type="Proteomes" id="UP001259572"/>
    </source>
</evidence>
<feature type="region of interest" description="Disordered" evidence="5">
    <location>
        <begin position="296"/>
        <end position="315"/>
    </location>
</feature>
<gene>
    <name evidence="7" type="ORF">RQX22_07360</name>
</gene>
<evidence type="ECO:0000256" key="1">
    <source>
        <dbReference type="ARBA" id="ARBA00009437"/>
    </source>
</evidence>
<dbReference type="InterPro" id="IPR005119">
    <property type="entry name" value="LysR_subst-bd"/>
</dbReference>
<evidence type="ECO:0000259" key="6">
    <source>
        <dbReference type="PROSITE" id="PS50931"/>
    </source>
</evidence>
<dbReference type="Gene3D" id="3.40.190.10">
    <property type="entry name" value="Periplasmic binding protein-like II"/>
    <property type="match status" value="2"/>
</dbReference>
<dbReference type="InterPro" id="IPR058163">
    <property type="entry name" value="LysR-type_TF_proteobact-type"/>
</dbReference>
<evidence type="ECO:0000256" key="3">
    <source>
        <dbReference type="ARBA" id="ARBA00023125"/>
    </source>
</evidence>
<proteinExistence type="inferred from homology"/>
<dbReference type="PANTHER" id="PTHR30537">
    <property type="entry name" value="HTH-TYPE TRANSCRIPTIONAL REGULATOR"/>
    <property type="match status" value="1"/>
</dbReference>
<evidence type="ECO:0000313" key="7">
    <source>
        <dbReference type="EMBL" id="MDT9598761.1"/>
    </source>
</evidence>
<dbReference type="InterPro" id="IPR036390">
    <property type="entry name" value="WH_DNA-bd_sf"/>
</dbReference>
<feature type="domain" description="HTH lysR-type" evidence="6">
    <location>
        <begin position="8"/>
        <end position="65"/>
    </location>
</feature>
<dbReference type="SUPFAM" id="SSF46785">
    <property type="entry name" value="Winged helix' DNA-binding domain"/>
    <property type="match status" value="1"/>
</dbReference>
<dbReference type="Pfam" id="PF00126">
    <property type="entry name" value="HTH_1"/>
    <property type="match status" value="1"/>
</dbReference>
<dbReference type="SUPFAM" id="SSF53850">
    <property type="entry name" value="Periplasmic binding protein-like II"/>
    <property type="match status" value="1"/>
</dbReference>
<accession>A0ABU3Q5S1</accession>
<dbReference type="InterPro" id="IPR000847">
    <property type="entry name" value="LysR_HTH_N"/>
</dbReference>
<comment type="similarity">
    <text evidence="1">Belongs to the LysR transcriptional regulatory family.</text>
</comment>
<evidence type="ECO:0000256" key="5">
    <source>
        <dbReference type="SAM" id="MobiDB-lite"/>
    </source>
</evidence>
<dbReference type="Proteomes" id="UP001259572">
    <property type="component" value="Unassembled WGS sequence"/>
</dbReference>
<evidence type="ECO:0000256" key="2">
    <source>
        <dbReference type="ARBA" id="ARBA00023015"/>
    </source>
</evidence>
<sequence>MVPRRFLPPTSLLCAFEAAARTQSFTAAARELNLTQSAVSRQIRALEEILGSELFHREKQKVRLSLAGSAYAREIREALTRISGATLGFRANPVGRSLNLAVLPMFAARWLIPRLPRFLAAHPDITINLATRLTPFDFRLEALDAAVHFGVREWPGAEMDFLMHETVVPLCSPAMKQRLDWTCPADLAHAPLLHLVSRPDAWERWFAAMKIDPDEVHGPLFDQFSLITEAARSALGVALLPEFLVRAEVENGSLVKALDAPVASKEAYYLAWPRTHEHYQPLELFRQWMQAEASSIGVPSHRQEPGAVNQISPTR</sequence>
<organism evidence="7 8">
    <name type="scientific">Sphingosinicella rhizophila</name>
    <dbReference type="NCBI Taxonomy" id="3050082"/>
    <lineage>
        <taxon>Bacteria</taxon>
        <taxon>Pseudomonadati</taxon>
        <taxon>Pseudomonadota</taxon>
        <taxon>Alphaproteobacteria</taxon>
        <taxon>Sphingomonadales</taxon>
        <taxon>Sphingosinicellaceae</taxon>
        <taxon>Sphingosinicella</taxon>
    </lineage>
</organism>
<dbReference type="EMBL" id="JAVUPU010000003">
    <property type="protein sequence ID" value="MDT9598761.1"/>
    <property type="molecule type" value="Genomic_DNA"/>
</dbReference>
<dbReference type="PANTHER" id="PTHR30537:SF26">
    <property type="entry name" value="GLYCINE CLEAVAGE SYSTEM TRANSCRIPTIONAL ACTIVATOR"/>
    <property type="match status" value="1"/>
</dbReference>
<dbReference type="Pfam" id="PF03466">
    <property type="entry name" value="LysR_substrate"/>
    <property type="match status" value="1"/>
</dbReference>
<keyword evidence="2" id="KW-0805">Transcription regulation</keyword>
<keyword evidence="8" id="KW-1185">Reference proteome</keyword>
<name>A0ABU3Q5S1_9SPHN</name>
<keyword evidence="3" id="KW-0238">DNA-binding</keyword>
<keyword evidence="4" id="KW-0804">Transcription</keyword>
<evidence type="ECO:0000256" key="4">
    <source>
        <dbReference type="ARBA" id="ARBA00023163"/>
    </source>
</evidence>
<dbReference type="PRINTS" id="PR00039">
    <property type="entry name" value="HTHLYSR"/>
</dbReference>